<organism evidence="11">
    <name type="scientific">Eucalyptus grandis</name>
    <name type="common">Flooded gum</name>
    <dbReference type="NCBI Taxonomy" id="71139"/>
    <lineage>
        <taxon>Eukaryota</taxon>
        <taxon>Viridiplantae</taxon>
        <taxon>Streptophyta</taxon>
        <taxon>Embryophyta</taxon>
        <taxon>Tracheophyta</taxon>
        <taxon>Spermatophyta</taxon>
        <taxon>Magnoliopsida</taxon>
        <taxon>eudicotyledons</taxon>
        <taxon>Gunneridae</taxon>
        <taxon>Pentapetalae</taxon>
        <taxon>rosids</taxon>
        <taxon>malvids</taxon>
        <taxon>Myrtales</taxon>
        <taxon>Myrtaceae</taxon>
        <taxon>Myrtoideae</taxon>
        <taxon>Eucalypteae</taxon>
        <taxon>Eucalyptus</taxon>
    </lineage>
</organism>
<dbReference type="KEGG" id="egr:104433938"/>
<feature type="transmembrane region" description="Helical" evidence="10">
    <location>
        <begin position="274"/>
        <end position="298"/>
    </location>
</feature>
<feature type="transmembrane region" description="Helical" evidence="10">
    <location>
        <begin position="566"/>
        <end position="590"/>
    </location>
</feature>
<keyword evidence="4 10" id="KW-0812">Transmembrane</keyword>
<evidence type="ECO:0000256" key="4">
    <source>
        <dbReference type="ARBA" id="ARBA00022692"/>
    </source>
</evidence>
<evidence type="ECO:0000256" key="9">
    <source>
        <dbReference type="ARBA" id="ARBA00023136"/>
    </source>
</evidence>
<dbReference type="eggNOG" id="KOG1278">
    <property type="taxonomic scope" value="Eukaryota"/>
</dbReference>
<feature type="transmembrane region" description="Helical" evidence="10">
    <location>
        <begin position="532"/>
        <end position="554"/>
    </location>
</feature>
<dbReference type="PANTHER" id="PTHR10766:SF163">
    <property type="entry name" value="TRANSMEMBRANE 9 SUPERFAMILY MEMBER 12"/>
    <property type="match status" value="1"/>
</dbReference>
<feature type="transmembrane region" description="Helical" evidence="10">
    <location>
        <begin position="415"/>
        <end position="438"/>
    </location>
</feature>
<evidence type="ECO:0000256" key="1">
    <source>
        <dbReference type="ARBA" id="ARBA00004337"/>
    </source>
</evidence>
<dbReference type="InterPro" id="IPR004240">
    <property type="entry name" value="EMP70"/>
</dbReference>
<evidence type="ECO:0000313" key="11">
    <source>
        <dbReference type="EMBL" id="KCW88574.1"/>
    </source>
</evidence>
<evidence type="ECO:0000256" key="2">
    <source>
        <dbReference type="ARBA" id="ARBA00004653"/>
    </source>
</evidence>
<feature type="transmembrane region" description="Helical" evidence="10">
    <location>
        <begin position="602"/>
        <end position="632"/>
    </location>
</feature>
<gene>
    <name evidence="11" type="ORF">EUGRSUZ_A00954</name>
</gene>
<evidence type="ECO:0000256" key="8">
    <source>
        <dbReference type="ARBA" id="ARBA00023034"/>
    </source>
</evidence>
<evidence type="ECO:0000256" key="7">
    <source>
        <dbReference type="ARBA" id="ARBA00022989"/>
    </source>
</evidence>
<dbReference type="InParanoid" id="A0A059DDN7"/>
<dbReference type="GO" id="GO:0016020">
    <property type="term" value="C:membrane"/>
    <property type="evidence" value="ECO:0000318"/>
    <property type="project" value="GO_Central"/>
</dbReference>
<evidence type="ECO:0000256" key="3">
    <source>
        <dbReference type="ARBA" id="ARBA00005227"/>
    </source>
</evidence>
<feature type="transmembrane region" description="Helical" evidence="10">
    <location>
        <begin position="375"/>
        <end position="395"/>
    </location>
</feature>
<keyword evidence="6" id="KW-0967">Endosome</keyword>
<evidence type="ECO:0000256" key="10">
    <source>
        <dbReference type="RuleBase" id="RU363079"/>
    </source>
</evidence>
<sequence>MTSSAIRSWVFFALSSIWYSLGGSYMHTYTYNDYISAKVNSLTSIETLLPFSYYSLPYCKPEGGIQESAGNVGTALMGEQIVSSLYRFRGYVNESVYLCTTDPLSKHEAGLLKQQIRDLYQVNMMIDDLPVVRYASYDGINIQWTGFPIGYKVPNSDDAYIINHLKFTVLVNEHRDRSYQGYDIMDFDAPSNGPFEIVGFRVDPCSVKHDPENMRRLKMYDNIDSMEYPLDLETSQVVRENESLSFTYEVQFVKSDITWQSRWDTYSKEGDSQFHWFSVLISLITILILTGIVFVIFLKTISRELAKRQGLDKQAEAQTDEEPLGWKLLAGDAFREPNHSKLLSVMVGTGVQITLTIFVTATIAAFGLVPPSARGMILTLIIRVYTFSGTVGGYVGTRLWRTLKGSAYGWKSVSWLIALLFPGIIVTIHAVLNLVMWVNRSTAAISISMYITVLLLWFCISAPVTLLGGFLATWAEAIQYPVKTNHVPREIPARTLPSWLLVFGAGTIPFGTLFIELFFFLSSLWLGRFYSVSGTLCLCLLSLVVVYAETSLIITYRNLQAEDWKWWWKSFCASGLFSIYVFMYCINYLVISLDGLSGTPSVIVYVGYSLIMAIAALLSTGSIGFLASFYFVKALFSSTEI</sequence>
<keyword evidence="5" id="KW-0732">Signal</keyword>
<dbReference type="EMBL" id="KK198753">
    <property type="protein sequence ID" value="KCW88574.1"/>
    <property type="molecule type" value="Genomic_DNA"/>
</dbReference>
<accession>A0A059DDN7</accession>
<dbReference type="Gramene" id="KCW88574">
    <property type="protein sequence ID" value="KCW88574"/>
    <property type="gene ID" value="EUGRSUZ_A00954"/>
</dbReference>
<protein>
    <recommendedName>
        <fullName evidence="10">Transmembrane 9 superfamily member</fullName>
    </recommendedName>
</protein>
<proteinExistence type="inferred from homology"/>
<evidence type="ECO:0000256" key="5">
    <source>
        <dbReference type="ARBA" id="ARBA00022729"/>
    </source>
</evidence>
<dbReference type="Pfam" id="PF02990">
    <property type="entry name" value="EMP70"/>
    <property type="match status" value="1"/>
</dbReference>
<comment type="similarity">
    <text evidence="3 10">Belongs to the nonaspanin (TM9SF) (TC 9.A.2) family.</text>
</comment>
<keyword evidence="9 10" id="KW-0472">Membrane</keyword>
<reference evidence="11" key="1">
    <citation type="submission" date="2013-07" db="EMBL/GenBank/DDBJ databases">
        <title>The genome of Eucalyptus grandis.</title>
        <authorList>
            <person name="Schmutz J."/>
            <person name="Hayes R."/>
            <person name="Myburg A."/>
            <person name="Tuskan G."/>
            <person name="Grattapaglia D."/>
            <person name="Rokhsar D.S."/>
        </authorList>
    </citation>
    <scope>NUCLEOTIDE SEQUENCE</scope>
    <source>
        <tissue evidence="11">Leaf extractions</tissue>
    </source>
</reference>
<feature type="transmembrane region" description="Helical" evidence="10">
    <location>
        <begin position="342"/>
        <end position="369"/>
    </location>
</feature>
<name>A0A059DDN7_EUCGR</name>
<dbReference type="PANTHER" id="PTHR10766">
    <property type="entry name" value="TRANSMEMBRANE 9 SUPERFAMILY PROTEIN"/>
    <property type="match status" value="1"/>
</dbReference>
<dbReference type="OrthoDB" id="1666796at2759"/>
<evidence type="ECO:0000256" key="6">
    <source>
        <dbReference type="ARBA" id="ARBA00022753"/>
    </source>
</evidence>
<dbReference type="GO" id="GO:0072657">
    <property type="term" value="P:protein localization to membrane"/>
    <property type="evidence" value="ECO:0000318"/>
    <property type="project" value="GO_Central"/>
</dbReference>
<dbReference type="GO" id="GO:0000139">
    <property type="term" value="C:Golgi membrane"/>
    <property type="evidence" value="ECO:0007669"/>
    <property type="project" value="UniProtKB-SubCell"/>
</dbReference>
<dbReference type="GO" id="GO:0010008">
    <property type="term" value="C:endosome membrane"/>
    <property type="evidence" value="ECO:0007669"/>
    <property type="project" value="UniProtKB-SubCell"/>
</dbReference>
<keyword evidence="8" id="KW-0333">Golgi apparatus</keyword>
<feature type="transmembrane region" description="Helical" evidence="10">
    <location>
        <begin position="496"/>
        <end position="520"/>
    </location>
</feature>
<comment type="subcellular location">
    <subcellularLocation>
        <location evidence="1">Endosome membrane</location>
        <topology evidence="1">Multi-pass membrane protein</topology>
    </subcellularLocation>
    <subcellularLocation>
        <location evidence="2">Golgi apparatus membrane</location>
        <topology evidence="2">Multi-pass membrane protein</topology>
    </subcellularLocation>
</comment>
<keyword evidence="7 10" id="KW-1133">Transmembrane helix</keyword>
<feature type="transmembrane region" description="Helical" evidence="10">
    <location>
        <begin position="450"/>
        <end position="475"/>
    </location>
</feature>
<dbReference type="AlphaFoldDB" id="A0A059DDN7"/>